<evidence type="ECO:0000256" key="3">
    <source>
        <dbReference type="ARBA" id="ARBA00022448"/>
    </source>
</evidence>
<reference evidence="17" key="1">
    <citation type="submission" date="2017-09" db="EMBL/GenBank/DDBJ databases">
        <title>Complete Genome Sequence of ansamitocin-producing Bacterium Actinosynnema pretiosum X47.</title>
        <authorList>
            <person name="Cao G."/>
            <person name="Zong G."/>
            <person name="Zhong C."/>
            <person name="Fu J."/>
        </authorList>
    </citation>
    <scope>NUCLEOTIDE SEQUENCE [LARGE SCALE GENOMIC DNA]</scope>
    <source>
        <strain evidence="17">X47</strain>
    </source>
</reference>
<keyword evidence="7 13" id="KW-0479">Metal-binding</keyword>
<keyword evidence="11 13" id="KW-0408">Iron</keyword>
<dbReference type="CDD" id="cd06206">
    <property type="entry name" value="bifunctional_CYPOR"/>
    <property type="match status" value="1"/>
</dbReference>
<dbReference type="InterPro" id="IPR023206">
    <property type="entry name" value="Bifunctional_P450_P450_red"/>
</dbReference>
<dbReference type="GO" id="GO:0005506">
    <property type="term" value="F:iron ion binding"/>
    <property type="evidence" value="ECO:0007669"/>
    <property type="project" value="UniProtKB-UniRule"/>
</dbReference>
<dbReference type="SUPFAM" id="SSF48264">
    <property type="entry name" value="Cytochrome P450"/>
    <property type="match status" value="1"/>
</dbReference>
<evidence type="ECO:0000256" key="11">
    <source>
        <dbReference type="ARBA" id="ARBA00023004"/>
    </source>
</evidence>
<dbReference type="InterPro" id="IPR001128">
    <property type="entry name" value="Cyt_P450"/>
</dbReference>
<evidence type="ECO:0000256" key="2">
    <source>
        <dbReference type="ARBA" id="ARBA00010018"/>
    </source>
</evidence>
<sequence length="1005" mass="108751">MVATGTRIPGPKPLPLVGNLLDVLTSDLDTDVDFLDRCHREHGGIVALTFAGQRQVFASSHELVARMCSDPSWGKAVHPALEQVRDFAGDGLFTARGDEPNWGKAHRLLMPAFGPTAMRDHFPAMLDIAEQMLVRWRRFGPDHRIDVADDMTRLTLDTIALCAFGARFNSFYRDRAHPFVDAMVRSLVEAGERAERLPGVQPFLVGRNQRYRDDIATMNRIADGIVAARAALPAGERPDDLLERMLTCADPVTGERLSARNVRYQLATFLIAGHETTSGLLSFAVHRLLAHPEVLRKAKDAVDGVLGDRVPAFEDLARLDYLGQVLRETLRLHPTAPAFALAPDEPAELGGHAIGAGEPVLVMLPTLHRDPAVWRDPDVFDPERFAPERMDEIPACAWMPFGHGARACIGRPFALQEATLVLALVLQRFDLALADPDHRLTIKQTLTLKPDSLVVRARPRADRPGATATVETVVPHQVPATHRHGTPLHVFYGSNGGSGEGLARTIAGDGAARGWATSVAPLDDAVRALPASGPVVIVSSSYNGAPPDNAAHFVRWLTQDGPDLSGVDYLVLGCGNLDWSATYQRVPTLIDEAMAAAGARRLRERGATDARADFFGDWERWYEPLWPLLSAECGVEVGEIGPRFRVVESDAADGLGDLASAVVLENRELVRGPDAGSKRHLELRLPDGTSYRTGDYLSVLPQNHPDLVRRAVARLGTRAERVVTVESSAPTGLVPVGRALRVDELLTRCVDLSAPAGAGVVARLAERCPCPPERAELAATTGATLLELLERFPSCAVDLALALELLPAPRTRLYSISSAAEEQRAEVALTVSVTGVTSGYLSRVRPGDRVAVGIASPPESFRPPADNTVPVVLIAAGTGIAPFRGFLRARAALGGEPGPALLLFGCRGPELDDLYAEEFAALGDWLEVDRAYSRHPDGEVRHVQHRLWQRRDRVRELVDAGARVYLCGDATRVGPAVEEVLGRIGPGAGWLDALRAGGRYATDVF</sequence>
<dbReference type="InterPro" id="IPR003097">
    <property type="entry name" value="CysJ-like_FAD-binding"/>
</dbReference>
<dbReference type="InterPro" id="IPR017972">
    <property type="entry name" value="Cyt_P450_CS"/>
</dbReference>
<dbReference type="Gene3D" id="3.40.50.80">
    <property type="entry name" value="Nucleotide-binding domain of ferredoxin-NADP reductase (FNR) module"/>
    <property type="match status" value="1"/>
</dbReference>
<feature type="binding site" description="axial binding residue" evidence="14">
    <location>
        <position position="408"/>
    </location>
    <ligand>
        <name>heme</name>
        <dbReference type="ChEBI" id="CHEBI:30413"/>
    </ligand>
    <ligandPart>
        <name>Fe</name>
        <dbReference type="ChEBI" id="CHEBI:18248"/>
    </ligandPart>
</feature>
<gene>
    <name evidence="17" type="ORF">CNX65_16330</name>
</gene>
<keyword evidence="9 13" id="KW-0521">NADP</keyword>
<dbReference type="PANTHER" id="PTHR19384">
    <property type="entry name" value="NITRIC OXIDE SYNTHASE-RELATED"/>
    <property type="match status" value="1"/>
</dbReference>
<evidence type="ECO:0000259" key="15">
    <source>
        <dbReference type="PROSITE" id="PS50902"/>
    </source>
</evidence>
<dbReference type="InterPro" id="IPR039261">
    <property type="entry name" value="FNR_nucleotide-bd"/>
</dbReference>
<dbReference type="EC" id="1.6.2.4" evidence="13"/>
<dbReference type="Pfam" id="PF00175">
    <property type="entry name" value="NAD_binding_1"/>
    <property type="match status" value="1"/>
</dbReference>
<dbReference type="GO" id="GO:0010181">
    <property type="term" value="F:FMN binding"/>
    <property type="evidence" value="ECO:0007669"/>
    <property type="project" value="UniProtKB-UniRule"/>
</dbReference>
<evidence type="ECO:0000256" key="7">
    <source>
        <dbReference type="ARBA" id="ARBA00022723"/>
    </source>
</evidence>
<keyword evidence="18" id="KW-1185">Reference proteome</keyword>
<comment type="cofactor">
    <cofactor evidence="1 13 14">
        <name>heme</name>
        <dbReference type="ChEBI" id="CHEBI:30413"/>
    </cofactor>
</comment>
<dbReference type="InterPro" id="IPR029039">
    <property type="entry name" value="Flavoprotein-like_sf"/>
</dbReference>
<dbReference type="FunFam" id="1.10.630.10:FF:000040">
    <property type="entry name" value="Bifunctional cytochrome P450/NADPH--P450 reductase"/>
    <property type="match status" value="1"/>
</dbReference>
<dbReference type="InterPro" id="IPR017927">
    <property type="entry name" value="FAD-bd_FR_type"/>
</dbReference>
<dbReference type="Gene3D" id="1.10.630.10">
    <property type="entry name" value="Cytochrome P450"/>
    <property type="match status" value="1"/>
</dbReference>
<dbReference type="EMBL" id="CP023445">
    <property type="protein sequence ID" value="ATE54653.1"/>
    <property type="molecule type" value="Genomic_DNA"/>
</dbReference>
<dbReference type="Gene3D" id="2.40.30.10">
    <property type="entry name" value="Translation factors"/>
    <property type="match status" value="1"/>
</dbReference>
<dbReference type="SMR" id="A0A290Z6R1"/>
<organism evidence="17 18">
    <name type="scientific">Actinosynnema pretiosum</name>
    <dbReference type="NCBI Taxonomy" id="42197"/>
    <lineage>
        <taxon>Bacteria</taxon>
        <taxon>Bacillati</taxon>
        <taxon>Actinomycetota</taxon>
        <taxon>Actinomycetes</taxon>
        <taxon>Pseudonocardiales</taxon>
        <taxon>Pseudonocardiaceae</taxon>
        <taxon>Actinosynnema</taxon>
    </lineage>
</organism>
<dbReference type="Gene3D" id="3.40.50.360">
    <property type="match status" value="1"/>
</dbReference>
<dbReference type="KEGG" id="apre:CNX65_16330"/>
<dbReference type="InterPro" id="IPR023173">
    <property type="entry name" value="NADPH_Cyt_P450_Rdtase_alpha"/>
</dbReference>
<comment type="catalytic activity">
    <reaction evidence="13">
        <text>an organic molecule + reduced [NADPH--hemoprotein reductase] + O2 = an alcohol + oxidized [NADPH--hemoprotein reductase] + H2O + H(+)</text>
        <dbReference type="Rhea" id="RHEA:17149"/>
        <dbReference type="Rhea" id="RHEA-COMP:11964"/>
        <dbReference type="Rhea" id="RHEA-COMP:11965"/>
        <dbReference type="ChEBI" id="CHEBI:15377"/>
        <dbReference type="ChEBI" id="CHEBI:15378"/>
        <dbReference type="ChEBI" id="CHEBI:15379"/>
        <dbReference type="ChEBI" id="CHEBI:30879"/>
        <dbReference type="ChEBI" id="CHEBI:57618"/>
        <dbReference type="ChEBI" id="CHEBI:58210"/>
        <dbReference type="ChEBI" id="CHEBI:142491"/>
        <dbReference type="EC" id="1.14.14.1"/>
    </reaction>
</comment>
<keyword evidence="12 13" id="KW-0503">Monooxygenase</keyword>
<dbReference type="Pfam" id="PF00667">
    <property type="entry name" value="FAD_binding_1"/>
    <property type="match status" value="1"/>
</dbReference>
<dbReference type="GO" id="GO:0050660">
    <property type="term" value="F:flavin adenine dinucleotide binding"/>
    <property type="evidence" value="ECO:0007669"/>
    <property type="project" value="TreeGrafter"/>
</dbReference>
<dbReference type="Pfam" id="PF00258">
    <property type="entry name" value="Flavodoxin_1"/>
    <property type="match status" value="1"/>
</dbReference>
<comment type="catalytic activity">
    <reaction evidence="13">
        <text>2 oxidized [cytochrome P450] + NADPH = 2 reduced [cytochrome P450] + NADP(+) + H(+)</text>
        <dbReference type="Rhea" id="RHEA:24040"/>
        <dbReference type="Rhea" id="RHEA-COMP:14627"/>
        <dbReference type="Rhea" id="RHEA-COMP:14628"/>
        <dbReference type="ChEBI" id="CHEBI:15378"/>
        <dbReference type="ChEBI" id="CHEBI:55376"/>
        <dbReference type="ChEBI" id="CHEBI:57783"/>
        <dbReference type="ChEBI" id="CHEBI:58349"/>
        <dbReference type="ChEBI" id="CHEBI:60344"/>
        <dbReference type="EC" id="1.6.2.4"/>
    </reaction>
</comment>
<evidence type="ECO:0000256" key="12">
    <source>
        <dbReference type="ARBA" id="ARBA00023033"/>
    </source>
</evidence>
<keyword evidence="8 13" id="KW-0274">FAD</keyword>
<evidence type="ECO:0000313" key="18">
    <source>
        <dbReference type="Proteomes" id="UP000218505"/>
    </source>
</evidence>
<comment type="cofactor">
    <cofactor evidence="13">
        <name>FAD</name>
        <dbReference type="ChEBI" id="CHEBI:57692"/>
    </cofactor>
    <cofactor evidence="13">
        <name>FMN</name>
        <dbReference type="ChEBI" id="CHEBI:58210"/>
    </cofactor>
</comment>
<dbReference type="InterPro" id="IPR017938">
    <property type="entry name" value="Riboflavin_synthase-like_b-brl"/>
</dbReference>
<dbReference type="CDD" id="cd11068">
    <property type="entry name" value="CYP120A1"/>
    <property type="match status" value="1"/>
</dbReference>
<accession>A0A290Z6R1</accession>
<dbReference type="SUPFAM" id="SSF52218">
    <property type="entry name" value="Flavoproteins"/>
    <property type="match status" value="1"/>
</dbReference>
<feature type="domain" description="Flavodoxin-like" evidence="15">
    <location>
        <begin position="488"/>
        <end position="626"/>
    </location>
</feature>
<comment type="similarity">
    <text evidence="2 13">In the N-terminal section; belongs to the cytochrome P450 family.</text>
</comment>
<dbReference type="PIRSF" id="PIRSF000209">
    <property type="entry name" value="Bifunctional_P450_P450R"/>
    <property type="match status" value="1"/>
</dbReference>
<evidence type="ECO:0000256" key="10">
    <source>
        <dbReference type="ARBA" id="ARBA00023002"/>
    </source>
</evidence>
<protein>
    <recommendedName>
        <fullName evidence="13">Bifunctional cytochrome P450/NADPH--P450 reductase</fullName>
    </recommendedName>
    <domain>
        <recommendedName>
            <fullName evidence="13">Cytochrome P450</fullName>
            <ecNumber evidence="13">1.14.14.1</ecNumber>
        </recommendedName>
    </domain>
    <domain>
        <recommendedName>
            <fullName evidence="13">NADPH--cytochrome P450 reductase</fullName>
            <ecNumber evidence="13">1.6.2.4</ecNumber>
        </recommendedName>
    </domain>
</protein>
<feature type="domain" description="FAD-binding FR-type" evidence="16">
    <location>
        <begin position="656"/>
        <end position="864"/>
    </location>
</feature>
<dbReference type="SUPFAM" id="SSF63380">
    <property type="entry name" value="Riboflavin synthase domain-like"/>
    <property type="match status" value="1"/>
</dbReference>
<evidence type="ECO:0000256" key="4">
    <source>
        <dbReference type="ARBA" id="ARBA00022617"/>
    </source>
</evidence>
<dbReference type="InterPro" id="IPR036396">
    <property type="entry name" value="Cyt_P450_sf"/>
</dbReference>
<keyword evidence="4 13" id="KW-0349">Heme</keyword>
<evidence type="ECO:0000256" key="13">
    <source>
        <dbReference type="PIRNR" id="PIRNR000209"/>
    </source>
</evidence>
<evidence type="ECO:0000256" key="6">
    <source>
        <dbReference type="ARBA" id="ARBA00022643"/>
    </source>
</evidence>
<dbReference type="Proteomes" id="UP000218505">
    <property type="component" value="Chromosome"/>
</dbReference>
<evidence type="ECO:0000256" key="9">
    <source>
        <dbReference type="ARBA" id="ARBA00022857"/>
    </source>
</evidence>
<dbReference type="PANTHER" id="PTHR19384:SF127">
    <property type="entry name" value="BIFUNCTIONAL CYTOCHROME P450_NADPH--P450 REDUCTASE"/>
    <property type="match status" value="1"/>
</dbReference>
<dbReference type="InterPro" id="IPR002401">
    <property type="entry name" value="Cyt_P450_E_grp-I"/>
</dbReference>
<dbReference type="GO" id="GO:0003958">
    <property type="term" value="F:NADPH-hemoprotein reductase activity"/>
    <property type="evidence" value="ECO:0007669"/>
    <property type="project" value="UniProtKB-UniRule"/>
</dbReference>
<dbReference type="GO" id="GO:0070330">
    <property type="term" value="F:aromatase activity"/>
    <property type="evidence" value="ECO:0007669"/>
    <property type="project" value="UniProtKB-UniRule"/>
</dbReference>
<evidence type="ECO:0000256" key="5">
    <source>
        <dbReference type="ARBA" id="ARBA00022630"/>
    </source>
</evidence>
<keyword evidence="5 13" id="KW-0285">Flavoprotein</keyword>
<keyword evidence="13" id="KW-0249">Electron transport</keyword>
<dbReference type="PROSITE" id="PS00086">
    <property type="entry name" value="CYTOCHROME_P450"/>
    <property type="match status" value="1"/>
</dbReference>
<dbReference type="InterPro" id="IPR001433">
    <property type="entry name" value="OxRdtase_FAD/NAD-bd"/>
</dbReference>
<evidence type="ECO:0000313" key="17">
    <source>
        <dbReference type="EMBL" id="ATE54653.1"/>
    </source>
</evidence>
<dbReference type="AlphaFoldDB" id="A0A290Z6R1"/>
<dbReference type="PROSITE" id="PS50902">
    <property type="entry name" value="FLAVODOXIN_LIKE"/>
    <property type="match status" value="1"/>
</dbReference>
<keyword evidence="3 13" id="KW-0813">Transport</keyword>
<dbReference type="GO" id="GO:0005829">
    <property type="term" value="C:cytosol"/>
    <property type="evidence" value="ECO:0007669"/>
    <property type="project" value="TreeGrafter"/>
</dbReference>
<name>A0A290Z6R1_9PSEU</name>
<dbReference type="InterPro" id="IPR008254">
    <property type="entry name" value="Flavodoxin/NO_synth"/>
</dbReference>
<evidence type="ECO:0000259" key="16">
    <source>
        <dbReference type="PROSITE" id="PS51384"/>
    </source>
</evidence>
<proteinExistence type="inferred from homology"/>
<dbReference type="SUPFAM" id="SSF52343">
    <property type="entry name" value="Ferredoxin reductase-like, C-terminal NADP-linked domain"/>
    <property type="match status" value="1"/>
</dbReference>
<keyword evidence="10 13" id="KW-0560">Oxidoreductase</keyword>
<dbReference type="Pfam" id="PF00067">
    <property type="entry name" value="p450"/>
    <property type="match status" value="1"/>
</dbReference>
<dbReference type="EC" id="1.14.14.1" evidence="13"/>
<evidence type="ECO:0000256" key="14">
    <source>
        <dbReference type="PIRSR" id="PIRSR000209-1"/>
    </source>
</evidence>
<dbReference type="PRINTS" id="PR00463">
    <property type="entry name" value="EP450I"/>
</dbReference>
<keyword evidence="6 13" id="KW-0288">FMN</keyword>
<evidence type="ECO:0000256" key="1">
    <source>
        <dbReference type="ARBA" id="ARBA00001971"/>
    </source>
</evidence>
<dbReference type="GO" id="GO:0020037">
    <property type="term" value="F:heme binding"/>
    <property type="evidence" value="ECO:0007669"/>
    <property type="project" value="UniProtKB-UniRule"/>
</dbReference>
<dbReference type="PROSITE" id="PS51384">
    <property type="entry name" value="FAD_FR"/>
    <property type="match status" value="1"/>
</dbReference>
<dbReference type="RefSeq" id="WP_096494015.1">
    <property type="nucleotide sequence ID" value="NZ_CP023445.1"/>
</dbReference>
<dbReference type="Gene3D" id="1.20.990.10">
    <property type="entry name" value="NADPH-cytochrome p450 Reductase, Chain A, domain 3"/>
    <property type="match status" value="1"/>
</dbReference>
<evidence type="ECO:0000256" key="8">
    <source>
        <dbReference type="ARBA" id="ARBA00022827"/>
    </source>
</evidence>
<dbReference type="PRINTS" id="PR00385">
    <property type="entry name" value="P450"/>
</dbReference>